<dbReference type="EMBL" id="WWNE01000003">
    <property type="protein sequence ID" value="NBG64582.1"/>
    <property type="molecule type" value="Genomic_DNA"/>
</dbReference>
<comment type="caution">
    <text evidence="1">The sequence shown here is derived from an EMBL/GenBank/DDBJ whole genome shotgun (WGS) entry which is preliminary data.</text>
</comment>
<name>A0A6N9NFN5_9FLAO</name>
<evidence type="ECO:0000313" key="1">
    <source>
        <dbReference type="EMBL" id="NBG64582.1"/>
    </source>
</evidence>
<evidence type="ECO:0008006" key="3">
    <source>
        <dbReference type="Google" id="ProtNLM"/>
    </source>
</evidence>
<keyword evidence="2" id="KW-1185">Reference proteome</keyword>
<organism evidence="1 2">
    <name type="scientific">Acidiluteibacter ferrifornacis</name>
    <dbReference type="NCBI Taxonomy" id="2692424"/>
    <lineage>
        <taxon>Bacteria</taxon>
        <taxon>Pseudomonadati</taxon>
        <taxon>Bacteroidota</taxon>
        <taxon>Flavobacteriia</taxon>
        <taxon>Flavobacteriales</taxon>
        <taxon>Cryomorphaceae</taxon>
        <taxon>Acidiluteibacter</taxon>
    </lineage>
</organism>
<accession>A0A6N9NFN5</accession>
<sequence length="266" mass="29932">MKNILVIILFFLSIGSIAQMRKERGAIFPLDRELRNGGFMVAPGLTYTFAPKTNGTLIENDTLKTTYEANAKGKIGGFIHAGWFHSFENPSLIHFIDFGISYKLFRGETEETQSTVKNGTAQPDLMNTYSFSDHNLGLYFNATHSTHLSQNTFLSNSIGFNGDYILIEDREYSGDQPSLNPTTPDELTVQLHYKIGIGFRAFKKLLIVPSLETPILSIQPFENGKSTLSYFNNNYRPLLVSVQFYFLRDDPVNCSSPTYNGPDYGM</sequence>
<dbReference type="Proteomes" id="UP000470771">
    <property type="component" value="Unassembled WGS sequence"/>
</dbReference>
<dbReference type="AlphaFoldDB" id="A0A6N9NFN5"/>
<gene>
    <name evidence="1" type="ORF">GQN54_00540</name>
</gene>
<protein>
    <recommendedName>
        <fullName evidence="3">Outer membrane beta-barrel protein</fullName>
    </recommendedName>
</protein>
<reference evidence="1 2" key="1">
    <citation type="submission" date="2019-12" db="EMBL/GenBank/DDBJ databases">
        <authorList>
            <person name="Zhao J."/>
        </authorList>
    </citation>
    <scope>NUCLEOTIDE SEQUENCE [LARGE SCALE GENOMIC DNA]</scope>
    <source>
        <strain evidence="1 2">S-15</strain>
    </source>
</reference>
<proteinExistence type="predicted"/>
<evidence type="ECO:0000313" key="2">
    <source>
        <dbReference type="Proteomes" id="UP000470771"/>
    </source>
</evidence>
<dbReference type="RefSeq" id="WP_160630898.1">
    <property type="nucleotide sequence ID" value="NZ_WWNE01000003.1"/>
</dbReference>